<feature type="transmembrane region" description="Helical" evidence="11">
    <location>
        <begin position="241"/>
        <end position="262"/>
    </location>
</feature>
<reference evidence="13 14" key="1">
    <citation type="submission" date="2020-08" db="EMBL/GenBank/DDBJ databases">
        <title>Genomic Encyclopedia of Archaeal and Bacterial Type Strains, Phase II (KMG-II): from individual species to whole genera.</title>
        <authorList>
            <person name="Goeker M."/>
        </authorList>
    </citation>
    <scope>NUCLEOTIDE SEQUENCE [LARGE SCALE GENOMIC DNA]</scope>
    <source>
        <strain evidence="13 14">DSM 43850</strain>
    </source>
</reference>
<feature type="transmembrane region" description="Helical" evidence="11">
    <location>
        <begin position="583"/>
        <end position="601"/>
    </location>
</feature>
<feature type="transmembrane region" description="Helical" evidence="11">
    <location>
        <begin position="664"/>
        <end position="686"/>
    </location>
</feature>
<keyword evidence="10 11" id="KW-0472">Membrane</keyword>
<keyword evidence="5" id="KW-0479">Metal-binding</keyword>
<feature type="transmembrane region" description="Helical" evidence="11">
    <location>
        <begin position="466"/>
        <end position="485"/>
    </location>
</feature>
<sequence length="989" mass="105454">MSRVDERVLGPGTTVRFALLLVLLVVASVASASDLAYRLTESRAWACALAAGWDPDRGDLAEMADRLSQPGPYDACLAHYAPPPPWWLPLLGPVVLVMAAAVLFFAIAAWKARRLVPLQRVDRDEDLIQALDDLVATAGLTRAPAFAVDPAATSTGAVVFGHDRKPVVSLHGGLLVRRGTDPAGFRAVVLHELAHVRNRDVTLTYATVALWRAFLALALLPDTLWLAWQFVTGPSSPLWSTYLPGITRGIVLAVVLVLLVHLARADVLRTREVHADLTALRWGADRRGWDVVDTPSFGGAFAELWRTHPRWDLRRASLDDPAPLFGVRALPMFLAGAGAALINNSVWQYLKQYRIAGWWTDQVVALLAAGLVTGVAGIALWRAVVHARLTGIDGPTGVPAGLWLGLGVLAGELVAGQHVSHDWVPARWWFLPVIVAAGVAFTWWIAQCARLWAGTWPGRTLRAPMLLVLAAGCVVLSAWFAWWLGGGALLVVGWPIDTDAMVDHYQRIAPGTGPAWLVRVIAASVPLVATVTKVPLILAAVALAWVVPLLAWTVRPDRLCWAREAVPDLPEQPPQPLPPLRRVVLPGLLGGALAAAVLLVGRDLPELEFIAATFVAVTAAALLATLAAPSRHRLPATIAAAQIAALTTVAAAALLRSWSVLEPVITPALVSAAVLAVAVAAARAVAHRLGRLHSATPVSPPPRRAPVRQRRAVVAMLATATLAVTGVEVAAWAATPRGNFIPASAATPAVSSARTTQLQLAAWVRVGGHTTLNRVAAATTCDAATTAAQDAEAFFRVPDPRLRPLWDAVVTRSGRARANCPANPGTGLAWARQAAATATVLRAGLDAVARGDQPVVAVPEPGEVLDLAQWADRGARDLLARFNTTSTRLFSYLDQVHGSAETTSLAPYCAEVTHIAQDAHGFFRVNDPWVQDRWDAFVKSAAEAGPHCTRALVAFDVNALRTALQEIDRLQRSVMCLENRLRGSVGGSC</sequence>
<evidence type="ECO:0000256" key="2">
    <source>
        <dbReference type="ARBA" id="ARBA00022475"/>
    </source>
</evidence>
<feature type="transmembrane region" description="Helical" evidence="11">
    <location>
        <begin position="203"/>
        <end position="221"/>
    </location>
</feature>
<keyword evidence="8 11" id="KW-1133">Transmembrane helix</keyword>
<evidence type="ECO:0000256" key="7">
    <source>
        <dbReference type="ARBA" id="ARBA00022833"/>
    </source>
</evidence>
<protein>
    <submittedName>
        <fullName evidence="13">Zn-dependent protease with chaperone function</fullName>
    </submittedName>
</protein>
<feature type="transmembrane region" description="Helical" evidence="11">
    <location>
        <begin position="428"/>
        <end position="446"/>
    </location>
</feature>
<dbReference type="PANTHER" id="PTHR43221">
    <property type="entry name" value="PROTEASE HTPX"/>
    <property type="match status" value="1"/>
</dbReference>
<dbReference type="GO" id="GO:0006508">
    <property type="term" value="P:proteolysis"/>
    <property type="evidence" value="ECO:0007669"/>
    <property type="project" value="UniProtKB-KW"/>
</dbReference>
<evidence type="ECO:0000256" key="10">
    <source>
        <dbReference type="ARBA" id="ARBA00023136"/>
    </source>
</evidence>
<feature type="transmembrane region" description="Helical" evidence="11">
    <location>
        <begin position="638"/>
        <end position="658"/>
    </location>
</feature>
<evidence type="ECO:0000256" key="8">
    <source>
        <dbReference type="ARBA" id="ARBA00022989"/>
    </source>
</evidence>
<keyword evidence="3 13" id="KW-0645">Protease</keyword>
<proteinExistence type="predicted"/>
<evidence type="ECO:0000256" key="3">
    <source>
        <dbReference type="ARBA" id="ARBA00022670"/>
    </source>
</evidence>
<evidence type="ECO:0000313" key="14">
    <source>
        <dbReference type="Proteomes" id="UP000517916"/>
    </source>
</evidence>
<feature type="transmembrane region" description="Helical" evidence="11">
    <location>
        <begin position="397"/>
        <end position="416"/>
    </location>
</feature>
<accession>A0ABR6BM03</accession>
<keyword evidence="7" id="KW-0862">Zinc</keyword>
<dbReference type="Pfam" id="PF01435">
    <property type="entry name" value="Peptidase_M48"/>
    <property type="match status" value="1"/>
</dbReference>
<feature type="transmembrane region" description="Helical" evidence="11">
    <location>
        <begin position="712"/>
        <end position="734"/>
    </location>
</feature>
<comment type="caution">
    <text evidence="13">The sequence shown here is derived from an EMBL/GenBank/DDBJ whole genome shotgun (WGS) entry which is preliminary data.</text>
</comment>
<keyword evidence="6" id="KW-0378">Hydrolase</keyword>
<dbReference type="PANTHER" id="PTHR43221:SF2">
    <property type="entry name" value="PROTEASE HTPX HOMOLOG"/>
    <property type="match status" value="1"/>
</dbReference>
<keyword evidence="14" id="KW-1185">Reference proteome</keyword>
<dbReference type="RefSeq" id="WP_182838643.1">
    <property type="nucleotide sequence ID" value="NZ_BAAABQ010000023.1"/>
</dbReference>
<gene>
    <name evidence="13" type="ORF">BC739_005148</name>
</gene>
<dbReference type="GO" id="GO:0008233">
    <property type="term" value="F:peptidase activity"/>
    <property type="evidence" value="ECO:0007669"/>
    <property type="project" value="UniProtKB-KW"/>
</dbReference>
<feature type="transmembrane region" description="Helical" evidence="11">
    <location>
        <begin position="363"/>
        <end position="385"/>
    </location>
</feature>
<dbReference type="InterPro" id="IPR050083">
    <property type="entry name" value="HtpX_protease"/>
</dbReference>
<feature type="transmembrane region" description="Helical" evidence="11">
    <location>
        <begin position="324"/>
        <end position="343"/>
    </location>
</feature>
<keyword evidence="4 11" id="KW-0812">Transmembrane</keyword>
<dbReference type="InterPro" id="IPR001915">
    <property type="entry name" value="Peptidase_M48"/>
</dbReference>
<evidence type="ECO:0000256" key="9">
    <source>
        <dbReference type="ARBA" id="ARBA00023049"/>
    </source>
</evidence>
<evidence type="ECO:0000313" key="13">
    <source>
        <dbReference type="EMBL" id="MBA8927931.1"/>
    </source>
</evidence>
<keyword evidence="9" id="KW-0482">Metalloprotease</keyword>
<feature type="transmembrane region" description="Helical" evidence="11">
    <location>
        <begin position="607"/>
        <end position="626"/>
    </location>
</feature>
<dbReference type="Gene3D" id="3.30.2010.10">
    <property type="entry name" value="Metalloproteases ('zincins'), catalytic domain"/>
    <property type="match status" value="1"/>
</dbReference>
<comment type="cofactor">
    <cofactor evidence="1">
        <name>Zn(2+)</name>
        <dbReference type="ChEBI" id="CHEBI:29105"/>
    </cofactor>
</comment>
<name>A0ABR6BM03_9PSEU</name>
<evidence type="ECO:0000256" key="5">
    <source>
        <dbReference type="ARBA" id="ARBA00022723"/>
    </source>
</evidence>
<dbReference type="Proteomes" id="UP000517916">
    <property type="component" value="Unassembled WGS sequence"/>
</dbReference>
<evidence type="ECO:0000259" key="12">
    <source>
        <dbReference type="Pfam" id="PF01435"/>
    </source>
</evidence>
<evidence type="ECO:0000256" key="6">
    <source>
        <dbReference type="ARBA" id="ARBA00022801"/>
    </source>
</evidence>
<evidence type="ECO:0000256" key="11">
    <source>
        <dbReference type="SAM" id="Phobius"/>
    </source>
</evidence>
<evidence type="ECO:0000256" key="1">
    <source>
        <dbReference type="ARBA" id="ARBA00001947"/>
    </source>
</evidence>
<keyword evidence="2" id="KW-1003">Cell membrane</keyword>
<organism evidence="13 14">
    <name type="scientific">Kutzneria viridogrisea</name>
    <dbReference type="NCBI Taxonomy" id="47990"/>
    <lineage>
        <taxon>Bacteria</taxon>
        <taxon>Bacillati</taxon>
        <taxon>Actinomycetota</taxon>
        <taxon>Actinomycetes</taxon>
        <taxon>Pseudonocardiales</taxon>
        <taxon>Pseudonocardiaceae</taxon>
        <taxon>Kutzneria</taxon>
    </lineage>
</organism>
<feature type="domain" description="Peptidase M48" evidence="12">
    <location>
        <begin position="123"/>
        <end position="320"/>
    </location>
</feature>
<feature type="transmembrane region" description="Helical" evidence="11">
    <location>
        <begin position="86"/>
        <end position="110"/>
    </location>
</feature>
<evidence type="ECO:0000256" key="4">
    <source>
        <dbReference type="ARBA" id="ARBA00022692"/>
    </source>
</evidence>
<feature type="transmembrane region" description="Helical" evidence="11">
    <location>
        <begin position="534"/>
        <end position="554"/>
    </location>
</feature>
<dbReference type="EMBL" id="JACJID010000004">
    <property type="protein sequence ID" value="MBA8927931.1"/>
    <property type="molecule type" value="Genomic_DNA"/>
</dbReference>